<sequence>MLHMQNLSIFSTLTVIGVAIAFQPTQAPKIEARADTPPDGCYSLSGLLAACTLEHDEFNKWPASSKAECLCYMSGPSGDAEDATWVPDLFDGYANKCAKFASTADKEDYKTWSSDVGICRSVKNILSAGNTVKGDALATYAGGDSPTTTAESSGSETTHETQREASHTTQAIASATATSKGDDQNSGVQLSLTPWPTIAALGIALGILS</sequence>
<evidence type="ECO:0000256" key="2">
    <source>
        <dbReference type="SAM" id="SignalP"/>
    </source>
</evidence>
<reference evidence="3" key="2">
    <citation type="submission" date="2020-05" db="EMBL/GenBank/DDBJ databases">
        <authorList>
            <person name="Kim H.-S."/>
            <person name="Proctor R.H."/>
            <person name="Brown D.W."/>
        </authorList>
    </citation>
    <scope>NUCLEOTIDE SEQUENCE</scope>
    <source>
        <strain evidence="3">NRRL 20472</strain>
    </source>
</reference>
<feature type="region of interest" description="Disordered" evidence="1">
    <location>
        <begin position="141"/>
        <end position="166"/>
    </location>
</feature>
<name>A0A8H4WU85_9HYPO</name>
<feature type="compositionally biased region" description="Low complexity" evidence="1">
    <location>
        <begin position="147"/>
        <end position="156"/>
    </location>
</feature>
<evidence type="ECO:0008006" key="5">
    <source>
        <dbReference type="Google" id="ProtNLM"/>
    </source>
</evidence>
<organism evidence="3 4">
    <name type="scientific">Fusarium sarcochroum</name>
    <dbReference type="NCBI Taxonomy" id="1208366"/>
    <lineage>
        <taxon>Eukaryota</taxon>
        <taxon>Fungi</taxon>
        <taxon>Dikarya</taxon>
        <taxon>Ascomycota</taxon>
        <taxon>Pezizomycotina</taxon>
        <taxon>Sordariomycetes</taxon>
        <taxon>Hypocreomycetidae</taxon>
        <taxon>Hypocreales</taxon>
        <taxon>Nectriaceae</taxon>
        <taxon>Fusarium</taxon>
        <taxon>Fusarium lateritium species complex</taxon>
    </lineage>
</organism>
<feature type="chain" id="PRO_5034117355" description="Extracellular membrane protein CFEM domain-containing protein" evidence="2">
    <location>
        <begin position="22"/>
        <end position="209"/>
    </location>
</feature>
<keyword evidence="4" id="KW-1185">Reference proteome</keyword>
<protein>
    <recommendedName>
        <fullName evidence="5">Extracellular membrane protein CFEM domain-containing protein</fullName>
    </recommendedName>
</protein>
<proteinExistence type="predicted"/>
<dbReference type="EMBL" id="JABEXW010000986">
    <property type="protein sequence ID" value="KAF4949999.1"/>
    <property type="molecule type" value="Genomic_DNA"/>
</dbReference>
<evidence type="ECO:0000313" key="3">
    <source>
        <dbReference type="EMBL" id="KAF4949999.1"/>
    </source>
</evidence>
<evidence type="ECO:0000313" key="4">
    <source>
        <dbReference type="Proteomes" id="UP000622797"/>
    </source>
</evidence>
<comment type="caution">
    <text evidence="3">The sequence shown here is derived from an EMBL/GenBank/DDBJ whole genome shotgun (WGS) entry which is preliminary data.</text>
</comment>
<dbReference type="OrthoDB" id="4153189at2759"/>
<evidence type="ECO:0000256" key="1">
    <source>
        <dbReference type="SAM" id="MobiDB-lite"/>
    </source>
</evidence>
<feature type="compositionally biased region" description="Basic and acidic residues" evidence="1">
    <location>
        <begin position="157"/>
        <end position="166"/>
    </location>
</feature>
<gene>
    <name evidence="3" type="ORF">FSARC_13318</name>
</gene>
<keyword evidence="2" id="KW-0732">Signal</keyword>
<dbReference type="AlphaFoldDB" id="A0A8H4WU85"/>
<reference evidence="3" key="1">
    <citation type="journal article" date="2020" name="BMC Genomics">
        <title>Correction to: Identification and distribution of gene clusters required for synthesis of sphingolipid metabolism inhibitors in diverse species of the filamentous fungus Fusarium.</title>
        <authorList>
            <person name="Kim H.S."/>
            <person name="Lohmar J.M."/>
            <person name="Busman M."/>
            <person name="Brown D.W."/>
            <person name="Naumann T.A."/>
            <person name="Divon H.H."/>
            <person name="Lysoe E."/>
            <person name="Uhlig S."/>
            <person name="Proctor R.H."/>
        </authorList>
    </citation>
    <scope>NUCLEOTIDE SEQUENCE</scope>
    <source>
        <strain evidence="3">NRRL 20472</strain>
    </source>
</reference>
<dbReference type="Proteomes" id="UP000622797">
    <property type="component" value="Unassembled WGS sequence"/>
</dbReference>
<accession>A0A8H4WU85</accession>
<feature type="signal peptide" evidence="2">
    <location>
        <begin position="1"/>
        <end position="21"/>
    </location>
</feature>